<proteinExistence type="predicted"/>
<feature type="domain" description="AB hydrolase-1" evidence="2">
    <location>
        <begin position="175"/>
        <end position="424"/>
    </location>
</feature>
<dbReference type="PANTHER" id="PTHR34853">
    <property type="match status" value="1"/>
</dbReference>
<dbReference type="GO" id="GO:0016042">
    <property type="term" value="P:lipid catabolic process"/>
    <property type="evidence" value="ECO:0007669"/>
    <property type="project" value="InterPro"/>
</dbReference>
<dbReference type="GO" id="GO:0004806">
    <property type="term" value="F:triacylglycerol lipase activity"/>
    <property type="evidence" value="ECO:0007669"/>
    <property type="project" value="InterPro"/>
</dbReference>
<dbReference type="Pfam" id="PF12697">
    <property type="entry name" value="Abhydrolase_6"/>
    <property type="match status" value="1"/>
</dbReference>
<accession>A0AA38XPD0</accession>
<dbReference type="SUPFAM" id="SSF53474">
    <property type="entry name" value="alpha/beta-Hydrolases"/>
    <property type="match status" value="1"/>
</dbReference>
<protein>
    <recommendedName>
        <fullName evidence="2">AB hydrolase-1 domain-containing protein</fullName>
    </recommendedName>
</protein>
<feature type="chain" id="PRO_5041272385" description="AB hydrolase-1 domain-containing protein" evidence="1">
    <location>
        <begin position="22"/>
        <end position="484"/>
    </location>
</feature>
<gene>
    <name evidence="3" type="ORF">H2200_000873</name>
</gene>
<dbReference type="AlphaFoldDB" id="A0AA38XPD0"/>
<evidence type="ECO:0000256" key="1">
    <source>
        <dbReference type="SAM" id="SignalP"/>
    </source>
</evidence>
<dbReference type="InterPro" id="IPR029058">
    <property type="entry name" value="AB_hydrolase_fold"/>
</dbReference>
<dbReference type="Proteomes" id="UP001172673">
    <property type="component" value="Unassembled WGS sequence"/>
</dbReference>
<feature type="signal peptide" evidence="1">
    <location>
        <begin position="1"/>
        <end position="21"/>
    </location>
</feature>
<reference evidence="3" key="1">
    <citation type="submission" date="2022-10" db="EMBL/GenBank/DDBJ databases">
        <title>Culturing micro-colonial fungi from biological soil crusts in the Mojave desert and describing Neophaeococcomyces mojavensis, and introducing the new genera and species Taxawa tesnikishii.</title>
        <authorList>
            <person name="Kurbessoian T."/>
            <person name="Stajich J.E."/>
        </authorList>
    </citation>
    <scope>NUCLEOTIDE SEQUENCE</scope>
    <source>
        <strain evidence="3">TK_41</strain>
    </source>
</reference>
<name>A0AA38XPD0_9EURO</name>
<keyword evidence="4" id="KW-1185">Reference proteome</keyword>
<keyword evidence="1" id="KW-0732">Signal</keyword>
<sequence>MLSQTLLLLCLSPLILQPCTAQLASIQNNTFNASYGQFNPSQTRNRITQANLSSSVSSDLLVALDFERTNWAGSSTHLDPFYTDLPANASSAPAGSVIKVEQYTNTSYYTLSPGLALSRCLFMTKNLNGSTVPASAYVLWPYLSRTFSNLSGIPLVAFGHGSSGATGECAPSHIRNLWYQFSAPFTLALQGYAVVAPDYAGLGVDHDFDGNFIPHQYIAATAQGNDLLYSVEAAQAAWPQLSRQFVLMGDSQGGGAAWAAAETLANSTIPGYLGAVAVSPSTSVRSALEVVLGVPTILGSGLARFALGVQSVYPAFRLTDWFTDIGIAATRLLQDVQGCGSSASVLLVPDAVKPTWNQSWYFNAYSNWTSVGNKPFAGPMLVIQGTDDPVVDLDQRFTTTVVSETCQAFPNSQLEYATFEGHSHIGALFFGQQVWLNWIAQRFEGVRVEGGCLGTRYQPELPLENYQEELEYYLEYPLYGYETA</sequence>
<dbReference type="PANTHER" id="PTHR34853:SF1">
    <property type="entry name" value="LIPASE 5"/>
    <property type="match status" value="1"/>
</dbReference>
<comment type="caution">
    <text evidence="3">The sequence shown here is derived from an EMBL/GenBank/DDBJ whole genome shotgun (WGS) entry which is preliminary data.</text>
</comment>
<organism evidence="3 4">
    <name type="scientific">Cladophialophora chaetospira</name>
    <dbReference type="NCBI Taxonomy" id="386627"/>
    <lineage>
        <taxon>Eukaryota</taxon>
        <taxon>Fungi</taxon>
        <taxon>Dikarya</taxon>
        <taxon>Ascomycota</taxon>
        <taxon>Pezizomycotina</taxon>
        <taxon>Eurotiomycetes</taxon>
        <taxon>Chaetothyriomycetidae</taxon>
        <taxon>Chaetothyriales</taxon>
        <taxon>Herpotrichiellaceae</taxon>
        <taxon>Cladophialophora</taxon>
    </lineage>
</organism>
<evidence type="ECO:0000313" key="3">
    <source>
        <dbReference type="EMBL" id="KAJ9617152.1"/>
    </source>
</evidence>
<evidence type="ECO:0000259" key="2">
    <source>
        <dbReference type="Pfam" id="PF12697"/>
    </source>
</evidence>
<evidence type="ECO:0000313" key="4">
    <source>
        <dbReference type="Proteomes" id="UP001172673"/>
    </source>
</evidence>
<dbReference type="InterPro" id="IPR000073">
    <property type="entry name" value="AB_hydrolase_1"/>
</dbReference>
<dbReference type="Gene3D" id="3.40.50.1820">
    <property type="entry name" value="alpha/beta hydrolase"/>
    <property type="match status" value="2"/>
</dbReference>
<dbReference type="EMBL" id="JAPDRK010000001">
    <property type="protein sequence ID" value="KAJ9617152.1"/>
    <property type="molecule type" value="Genomic_DNA"/>
</dbReference>
<dbReference type="InterPro" id="IPR005152">
    <property type="entry name" value="Lipase_secreted"/>
</dbReference>